<reference evidence="3" key="1">
    <citation type="submission" date="2019-08" db="EMBL/GenBank/DDBJ databases">
        <title>The improved chromosome-level genome for the pearl oyster Pinctada fucata martensii using PacBio sequencing and Hi-C.</title>
        <authorList>
            <person name="Zheng Z."/>
        </authorList>
    </citation>
    <scope>NUCLEOTIDE SEQUENCE</scope>
    <source>
        <strain evidence="3">ZZ-2019</strain>
        <tissue evidence="3">Adductor muscle</tissue>
    </source>
</reference>
<dbReference type="EMBL" id="VSWD01000002">
    <property type="protein sequence ID" value="KAK3107658.1"/>
    <property type="molecule type" value="Genomic_DNA"/>
</dbReference>
<comment type="caution">
    <text evidence="3">The sequence shown here is derived from an EMBL/GenBank/DDBJ whole genome shotgun (WGS) entry which is preliminary data.</text>
</comment>
<dbReference type="AlphaFoldDB" id="A0AA89CDH4"/>
<evidence type="ECO:0000256" key="1">
    <source>
        <dbReference type="SAM" id="MobiDB-lite"/>
    </source>
</evidence>
<feature type="region of interest" description="Disordered" evidence="1">
    <location>
        <begin position="107"/>
        <end position="135"/>
    </location>
</feature>
<evidence type="ECO:0000313" key="3">
    <source>
        <dbReference type="EMBL" id="KAK3107658.1"/>
    </source>
</evidence>
<sequence length="135" mass="15613">MIAFTGRLGFKQYVPLKPTKRGIKVWMRADPHNGFVNEFQVNTGKEGRTAEKGLGERVVRDLSRSIWGNYHHIYCDNYFTSIQLFNDLAEQQNVCLWDYPYQSEGTSSYNHQKQTQKARGCHPNAEGRYGSHRLA</sequence>
<evidence type="ECO:0000313" key="4">
    <source>
        <dbReference type="Proteomes" id="UP001186944"/>
    </source>
</evidence>
<dbReference type="InterPro" id="IPR029526">
    <property type="entry name" value="PGBD"/>
</dbReference>
<keyword evidence="4" id="KW-1185">Reference proteome</keyword>
<dbReference type="PANTHER" id="PTHR46599:SF3">
    <property type="entry name" value="PIGGYBAC TRANSPOSABLE ELEMENT-DERIVED PROTEIN 4"/>
    <property type="match status" value="1"/>
</dbReference>
<dbReference type="PANTHER" id="PTHR46599">
    <property type="entry name" value="PIGGYBAC TRANSPOSABLE ELEMENT-DERIVED PROTEIN 4"/>
    <property type="match status" value="1"/>
</dbReference>
<proteinExistence type="predicted"/>
<dbReference type="Pfam" id="PF13843">
    <property type="entry name" value="DDE_Tnp_1_7"/>
    <property type="match status" value="1"/>
</dbReference>
<gene>
    <name evidence="3" type="ORF">FSP39_019342</name>
</gene>
<dbReference type="Proteomes" id="UP001186944">
    <property type="component" value="Unassembled WGS sequence"/>
</dbReference>
<organism evidence="3 4">
    <name type="scientific">Pinctada imbricata</name>
    <name type="common">Atlantic pearl-oyster</name>
    <name type="synonym">Pinctada martensii</name>
    <dbReference type="NCBI Taxonomy" id="66713"/>
    <lineage>
        <taxon>Eukaryota</taxon>
        <taxon>Metazoa</taxon>
        <taxon>Spiralia</taxon>
        <taxon>Lophotrochozoa</taxon>
        <taxon>Mollusca</taxon>
        <taxon>Bivalvia</taxon>
        <taxon>Autobranchia</taxon>
        <taxon>Pteriomorphia</taxon>
        <taxon>Pterioida</taxon>
        <taxon>Pterioidea</taxon>
        <taxon>Pteriidae</taxon>
        <taxon>Pinctada</taxon>
    </lineage>
</organism>
<name>A0AA89CDH4_PINIB</name>
<feature type="domain" description="PiggyBac transposable element-derived protein" evidence="2">
    <location>
        <begin position="1"/>
        <end position="95"/>
    </location>
</feature>
<accession>A0AA89CDH4</accession>
<protein>
    <recommendedName>
        <fullName evidence="2">PiggyBac transposable element-derived protein domain-containing protein</fullName>
    </recommendedName>
</protein>
<evidence type="ECO:0000259" key="2">
    <source>
        <dbReference type="Pfam" id="PF13843"/>
    </source>
</evidence>